<accession>A0A2G5TFW4</accession>
<comment type="caution">
    <text evidence="2">The sequence shown here is derived from an EMBL/GenBank/DDBJ whole genome shotgun (WGS) entry which is preliminary data.</text>
</comment>
<protein>
    <submittedName>
        <fullName evidence="2">Uncharacterized protein</fullName>
    </submittedName>
</protein>
<dbReference type="EMBL" id="PDUG01000005">
    <property type="protein sequence ID" value="PIC26150.1"/>
    <property type="molecule type" value="Genomic_DNA"/>
</dbReference>
<proteinExistence type="predicted"/>
<dbReference type="Proteomes" id="UP000230233">
    <property type="component" value="Chromosome V"/>
</dbReference>
<dbReference type="OrthoDB" id="10009301at2759"/>
<feature type="chain" id="PRO_5013620022" evidence="1">
    <location>
        <begin position="21"/>
        <end position="98"/>
    </location>
</feature>
<evidence type="ECO:0000313" key="2">
    <source>
        <dbReference type="EMBL" id="PIC26150.1"/>
    </source>
</evidence>
<dbReference type="AlphaFoldDB" id="A0A2G5TFW4"/>
<organism evidence="2 3">
    <name type="scientific">Caenorhabditis nigoni</name>
    <dbReference type="NCBI Taxonomy" id="1611254"/>
    <lineage>
        <taxon>Eukaryota</taxon>
        <taxon>Metazoa</taxon>
        <taxon>Ecdysozoa</taxon>
        <taxon>Nematoda</taxon>
        <taxon>Chromadorea</taxon>
        <taxon>Rhabditida</taxon>
        <taxon>Rhabditina</taxon>
        <taxon>Rhabditomorpha</taxon>
        <taxon>Rhabditoidea</taxon>
        <taxon>Rhabditidae</taxon>
        <taxon>Peloderinae</taxon>
        <taxon>Caenorhabditis</taxon>
    </lineage>
</organism>
<keyword evidence="3" id="KW-1185">Reference proteome</keyword>
<evidence type="ECO:0000256" key="1">
    <source>
        <dbReference type="SAM" id="SignalP"/>
    </source>
</evidence>
<evidence type="ECO:0000313" key="3">
    <source>
        <dbReference type="Proteomes" id="UP000230233"/>
    </source>
</evidence>
<feature type="signal peptide" evidence="1">
    <location>
        <begin position="1"/>
        <end position="20"/>
    </location>
</feature>
<dbReference type="STRING" id="1611254.A0A2G5TFW4"/>
<keyword evidence="1" id="KW-0732">Signal</keyword>
<name>A0A2G5TFW4_9PELO</name>
<gene>
    <name evidence="2" type="primary">Cnig_chr_V.g18813</name>
    <name evidence="2" type="ORF">B9Z55_018813</name>
</gene>
<sequence>MIPNLNFYILLLFGLSLVSSIDYEEVQIEDAYETRSRILMVDGNVWLHAGKDKNITFKTFGNGKIYVDDTDVSRLPDVVSVYCYEMCNKKSNNKKYKK</sequence>
<reference evidence="3" key="1">
    <citation type="submission" date="2017-10" db="EMBL/GenBank/DDBJ databases">
        <title>Rapid genome shrinkage in a self-fertile nematode reveals novel sperm competition proteins.</title>
        <authorList>
            <person name="Yin D."/>
            <person name="Schwarz E.M."/>
            <person name="Thomas C.G."/>
            <person name="Felde R.L."/>
            <person name="Korf I.F."/>
            <person name="Cutter A.D."/>
            <person name="Schartner C.M."/>
            <person name="Ralston E.J."/>
            <person name="Meyer B.J."/>
            <person name="Haag E.S."/>
        </authorList>
    </citation>
    <scope>NUCLEOTIDE SEQUENCE [LARGE SCALE GENOMIC DNA]</scope>
    <source>
        <strain evidence="3">JU1422</strain>
    </source>
</reference>